<gene>
    <name evidence="7" type="ordered locus">PSMK_28950</name>
</gene>
<evidence type="ECO:0000256" key="5">
    <source>
        <dbReference type="SAM" id="MobiDB-lite"/>
    </source>
</evidence>
<dbReference type="Proteomes" id="UP000007881">
    <property type="component" value="Chromosome"/>
</dbReference>
<dbReference type="PANTHER" id="PTHR46233">
    <property type="entry name" value="HYDROXYACYLGLUTATHIONE HYDROLASE GLOC"/>
    <property type="match status" value="1"/>
</dbReference>
<feature type="region of interest" description="Disordered" evidence="5">
    <location>
        <begin position="185"/>
        <end position="207"/>
    </location>
</feature>
<dbReference type="Pfam" id="PF00753">
    <property type="entry name" value="Lactamase_B"/>
    <property type="match status" value="1"/>
</dbReference>
<dbReference type="KEGG" id="phm:PSMK_28950"/>
<organism evidence="7 8">
    <name type="scientific">Phycisphaera mikurensis (strain NBRC 102666 / KCTC 22515 / FYK2301M01)</name>
    <dbReference type="NCBI Taxonomy" id="1142394"/>
    <lineage>
        <taxon>Bacteria</taxon>
        <taxon>Pseudomonadati</taxon>
        <taxon>Planctomycetota</taxon>
        <taxon>Phycisphaerae</taxon>
        <taxon>Phycisphaerales</taxon>
        <taxon>Phycisphaeraceae</taxon>
        <taxon>Phycisphaera</taxon>
    </lineage>
</organism>
<feature type="domain" description="Metallo-beta-lactamase" evidence="6">
    <location>
        <begin position="10"/>
        <end position="191"/>
    </location>
</feature>
<evidence type="ECO:0000259" key="6">
    <source>
        <dbReference type="SMART" id="SM00849"/>
    </source>
</evidence>
<evidence type="ECO:0000256" key="2">
    <source>
        <dbReference type="ARBA" id="ARBA00022723"/>
    </source>
</evidence>
<reference evidence="7 8" key="1">
    <citation type="submission" date="2012-02" db="EMBL/GenBank/DDBJ databases">
        <title>Complete genome sequence of Phycisphaera mikurensis NBRC 102666.</title>
        <authorList>
            <person name="Ankai A."/>
            <person name="Hosoyama A."/>
            <person name="Terui Y."/>
            <person name="Sekine M."/>
            <person name="Fukai R."/>
            <person name="Kato Y."/>
            <person name="Nakamura S."/>
            <person name="Yamada-Narita S."/>
            <person name="Kawakoshi A."/>
            <person name="Fukunaga Y."/>
            <person name="Yamazaki S."/>
            <person name="Fujita N."/>
        </authorList>
    </citation>
    <scope>NUCLEOTIDE SEQUENCE [LARGE SCALE GENOMIC DNA]</scope>
    <source>
        <strain evidence="8">NBRC 102666 / KCTC 22515 / FYK2301M01</strain>
    </source>
</reference>
<dbReference type="InterPro" id="IPR001279">
    <property type="entry name" value="Metallo-B-lactamas"/>
</dbReference>
<keyword evidence="8" id="KW-1185">Reference proteome</keyword>
<feature type="compositionally biased region" description="Basic and acidic residues" evidence="5">
    <location>
        <begin position="197"/>
        <end position="207"/>
    </location>
</feature>
<sequence>MEAFELGDLGTNAYLAYRTGEPDAAATVFDPGQRPGPLLARIRGLGLAVERVVLTHAHADHIAGLAELRDLHPGCAIEIHAAETAYLQDPENNLSAWIGQPLVAPAATGTLAGGTTTRAAGLDWAILATPGHSPGGLTFHQQELGLAIVGDTLFAGGVGRTDFPHSDPAALQASLRQLMTLPEDTRVLPGHGPETTVGRERAGNPFL</sequence>
<keyword evidence="3 7" id="KW-0378">Hydrolase</keyword>
<accession>I0IIG6</accession>
<dbReference type="InterPro" id="IPR051453">
    <property type="entry name" value="MBL_Glyoxalase_II"/>
</dbReference>
<dbReference type="eggNOG" id="COG0491">
    <property type="taxonomic scope" value="Bacteria"/>
</dbReference>
<dbReference type="SUPFAM" id="SSF56281">
    <property type="entry name" value="Metallo-hydrolase/oxidoreductase"/>
    <property type="match status" value="1"/>
</dbReference>
<dbReference type="GO" id="GO:0016787">
    <property type="term" value="F:hydrolase activity"/>
    <property type="evidence" value="ECO:0007669"/>
    <property type="project" value="UniProtKB-KW"/>
</dbReference>
<evidence type="ECO:0000313" key="8">
    <source>
        <dbReference type="Proteomes" id="UP000007881"/>
    </source>
</evidence>
<name>I0IIG6_PHYMF</name>
<proteinExistence type="predicted"/>
<evidence type="ECO:0000256" key="4">
    <source>
        <dbReference type="ARBA" id="ARBA00022833"/>
    </source>
</evidence>
<dbReference type="EMBL" id="AP012338">
    <property type="protein sequence ID" value="BAM05054.1"/>
    <property type="molecule type" value="Genomic_DNA"/>
</dbReference>
<evidence type="ECO:0000313" key="7">
    <source>
        <dbReference type="EMBL" id="BAM05054.1"/>
    </source>
</evidence>
<keyword evidence="4" id="KW-0862">Zinc</keyword>
<dbReference type="HOGENOM" id="CLU_030571_5_3_0"/>
<comment type="cofactor">
    <cofactor evidence="1">
        <name>Zn(2+)</name>
        <dbReference type="ChEBI" id="CHEBI:29105"/>
    </cofactor>
</comment>
<dbReference type="InterPro" id="IPR036866">
    <property type="entry name" value="RibonucZ/Hydroxyglut_hydro"/>
</dbReference>
<dbReference type="PANTHER" id="PTHR46233:SF3">
    <property type="entry name" value="HYDROXYACYLGLUTATHIONE HYDROLASE GLOC"/>
    <property type="match status" value="1"/>
</dbReference>
<dbReference type="GO" id="GO:0046872">
    <property type="term" value="F:metal ion binding"/>
    <property type="evidence" value="ECO:0007669"/>
    <property type="project" value="UniProtKB-KW"/>
</dbReference>
<dbReference type="STRING" id="1142394.PSMK_28950"/>
<dbReference type="SMART" id="SM00849">
    <property type="entry name" value="Lactamase_B"/>
    <property type="match status" value="1"/>
</dbReference>
<protein>
    <submittedName>
        <fullName evidence="7">Putative hydrolase</fullName>
    </submittedName>
</protein>
<keyword evidence="2" id="KW-0479">Metal-binding</keyword>
<evidence type="ECO:0000256" key="3">
    <source>
        <dbReference type="ARBA" id="ARBA00022801"/>
    </source>
</evidence>
<dbReference type="AlphaFoldDB" id="I0IIG6"/>
<dbReference type="Gene3D" id="3.60.15.10">
    <property type="entry name" value="Ribonuclease Z/Hydroxyacylglutathione hydrolase-like"/>
    <property type="match status" value="1"/>
</dbReference>
<evidence type="ECO:0000256" key="1">
    <source>
        <dbReference type="ARBA" id="ARBA00001947"/>
    </source>
</evidence>